<protein>
    <submittedName>
        <fullName evidence="1">Uncharacterized protein</fullName>
    </submittedName>
</protein>
<sequence length="101" mass="12222">MNLTLRDVKEIKDIISGLDEKDKECIYKETDRLIKSNPLPDYIRTFKPDEFTNDAVTFLENYDVDYQDDSATRFWDEIYKRITVEYALDVFRRRYTYNEVA</sequence>
<evidence type="ECO:0000313" key="1">
    <source>
        <dbReference type="EMBL" id="MML53480.1"/>
    </source>
</evidence>
<dbReference type="AlphaFoldDB" id="A0A3R1AU55"/>
<name>A0A3R1AU55_SALET</name>
<dbReference type="EMBL" id="RVVJ01000008">
    <property type="protein sequence ID" value="MML53480.1"/>
    <property type="molecule type" value="Genomic_DNA"/>
</dbReference>
<accession>A0A3R1AU55</accession>
<proteinExistence type="predicted"/>
<gene>
    <name evidence="1" type="ORF">D7N80_09170</name>
</gene>
<dbReference type="Proteomes" id="UP000885348">
    <property type="component" value="Unassembled WGS sequence"/>
</dbReference>
<organism evidence="1">
    <name type="scientific">Salmonella enterica I</name>
    <dbReference type="NCBI Taxonomy" id="59201"/>
    <lineage>
        <taxon>Bacteria</taxon>
        <taxon>Pseudomonadati</taxon>
        <taxon>Pseudomonadota</taxon>
        <taxon>Gammaproteobacteria</taxon>
        <taxon>Enterobacterales</taxon>
        <taxon>Enterobacteriaceae</taxon>
        <taxon>Salmonella</taxon>
    </lineage>
</organism>
<reference evidence="1" key="1">
    <citation type="submission" date="2018-09" db="EMBL/GenBank/DDBJ databases">
        <authorList>
            <person name="Ashton P.M."/>
            <person name="Dallman T."/>
            <person name="Nair S."/>
            <person name="De Pinna E."/>
            <person name="Peters T."/>
            <person name="Grant K."/>
        </authorList>
    </citation>
    <scope>NUCLEOTIDE SEQUENCE [LARGE SCALE GENOMIC DNA]</scope>
    <source>
        <strain evidence="1">598938</strain>
    </source>
</reference>
<comment type="caution">
    <text evidence="1">The sequence shown here is derived from an EMBL/GenBank/DDBJ whole genome shotgun (WGS) entry which is preliminary data.</text>
</comment>